<dbReference type="EMBL" id="JAWWNJ010000026">
    <property type="protein sequence ID" value="KAK7030021.1"/>
    <property type="molecule type" value="Genomic_DNA"/>
</dbReference>
<dbReference type="Proteomes" id="UP001362999">
    <property type="component" value="Unassembled WGS sequence"/>
</dbReference>
<evidence type="ECO:0000313" key="2">
    <source>
        <dbReference type="Proteomes" id="UP001362999"/>
    </source>
</evidence>
<accession>A0AAW0BV52</accession>
<gene>
    <name evidence="1" type="ORF">R3P38DRAFT_3188961</name>
</gene>
<sequence>MPLSLSSRQYSMRVEETMQVVTVAGKNADGASLNVKLEAMSDAKALEHLRTLVDASAMKENIPPSIWGQLDEQLATRGRRLLKGARHKVATKKSKLEKISREIDRLPKTYAQRKSGLQTRVAKMVKKAEVTAARMDRVGAKLAERNGNIGVV</sequence>
<protein>
    <submittedName>
        <fullName evidence="1">Uncharacterized protein</fullName>
    </submittedName>
</protein>
<dbReference type="AlphaFoldDB" id="A0AAW0BV52"/>
<organism evidence="1 2">
    <name type="scientific">Favolaschia claudopus</name>
    <dbReference type="NCBI Taxonomy" id="2862362"/>
    <lineage>
        <taxon>Eukaryota</taxon>
        <taxon>Fungi</taxon>
        <taxon>Dikarya</taxon>
        <taxon>Basidiomycota</taxon>
        <taxon>Agaricomycotina</taxon>
        <taxon>Agaricomycetes</taxon>
        <taxon>Agaricomycetidae</taxon>
        <taxon>Agaricales</taxon>
        <taxon>Marasmiineae</taxon>
        <taxon>Mycenaceae</taxon>
        <taxon>Favolaschia</taxon>
    </lineage>
</organism>
<keyword evidence="2" id="KW-1185">Reference proteome</keyword>
<proteinExistence type="predicted"/>
<evidence type="ECO:0000313" key="1">
    <source>
        <dbReference type="EMBL" id="KAK7030021.1"/>
    </source>
</evidence>
<comment type="caution">
    <text evidence="1">The sequence shown here is derived from an EMBL/GenBank/DDBJ whole genome shotgun (WGS) entry which is preliminary data.</text>
</comment>
<reference evidence="1 2" key="1">
    <citation type="journal article" date="2024" name="J Genomics">
        <title>Draft genome sequencing and assembly of Favolaschia claudopus CIRM-BRFM 2984 isolated from oak limbs.</title>
        <authorList>
            <person name="Navarro D."/>
            <person name="Drula E."/>
            <person name="Chaduli D."/>
            <person name="Cazenave R."/>
            <person name="Ahrendt S."/>
            <person name="Wang J."/>
            <person name="Lipzen A."/>
            <person name="Daum C."/>
            <person name="Barry K."/>
            <person name="Grigoriev I.V."/>
            <person name="Favel A."/>
            <person name="Rosso M.N."/>
            <person name="Martin F."/>
        </authorList>
    </citation>
    <scope>NUCLEOTIDE SEQUENCE [LARGE SCALE GENOMIC DNA]</scope>
    <source>
        <strain evidence="1 2">CIRM-BRFM 2984</strain>
    </source>
</reference>
<name>A0AAW0BV52_9AGAR</name>